<dbReference type="Pfam" id="PF19583">
    <property type="entry name" value="ODP"/>
    <property type="match status" value="1"/>
</dbReference>
<evidence type="ECO:0000259" key="1">
    <source>
        <dbReference type="Pfam" id="PF19583"/>
    </source>
</evidence>
<dbReference type="EMBL" id="JAESWA010000004">
    <property type="protein sequence ID" value="MBL4930352.1"/>
    <property type="molecule type" value="Genomic_DNA"/>
</dbReference>
<dbReference type="InterPro" id="IPR045761">
    <property type="entry name" value="ODP_dom"/>
</dbReference>
<comment type="caution">
    <text evidence="2">The sequence shown here is derived from an EMBL/GenBank/DDBJ whole genome shotgun (WGS) entry which is preliminary data.</text>
</comment>
<dbReference type="PANTHER" id="PTHR43041">
    <property type="entry name" value="HYDROLASE, METALLO-BETA-LACTAMASE SUPERFAMILY"/>
    <property type="match status" value="1"/>
</dbReference>
<feature type="domain" description="ODP" evidence="1">
    <location>
        <begin position="23"/>
        <end position="208"/>
    </location>
</feature>
<dbReference type="Gene3D" id="3.60.15.10">
    <property type="entry name" value="Ribonuclease Z/Hydroxyacylglutathione hydrolase-like"/>
    <property type="match status" value="1"/>
</dbReference>
<dbReference type="Proteomes" id="UP000623681">
    <property type="component" value="Unassembled WGS sequence"/>
</dbReference>
<keyword evidence="3" id="KW-1185">Reference proteome</keyword>
<dbReference type="PANTHER" id="PTHR43041:SF1">
    <property type="entry name" value="METALLO-BETA-LACTAMASE DOMAIN-CONTAINING PROTEIN"/>
    <property type="match status" value="1"/>
</dbReference>
<proteinExistence type="predicted"/>
<dbReference type="RefSeq" id="WP_202765735.1">
    <property type="nucleotide sequence ID" value="NZ_JAESWA010000004.1"/>
</dbReference>
<evidence type="ECO:0000313" key="2">
    <source>
        <dbReference type="EMBL" id="MBL4930352.1"/>
    </source>
</evidence>
<dbReference type="SUPFAM" id="SSF56281">
    <property type="entry name" value="Metallo-hydrolase/oxidoreductase"/>
    <property type="match status" value="1"/>
</dbReference>
<evidence type="ECO:0000313" key="3">
    <source>
        <dbReference type="Proteomes" id="UP000623681"/>
    </source>
</evidence>
<reference evidence="2" key="1">
    <citation type="submission" date="2021-01" db="EMBL/GenBank/DDBJ databases">
        <title>Genome public.</title>
        <authorList>
            <person name="Liu C."/>
            <person name="Sun Q."/>
        </authorList>
    </citation>
    <scope>NUCLEOTIDE SEQUENCE</scope>
    <source>
        <strain evidence="2">YIM B02565</strain>
    </source>
</reference>
<accession>A0A937FEG7</accession>
<dbReference type="InterPro" id="IPR036866">
    <property type="entry name" value="RibonucZ/Hydroxyglut_hydro"/>
</dbReference>
<gene>
    <name evidence="2" type="ORF">JK634_00810</name>
</gene>
<protein>
    <submittedName>
        <fullName evidence="2">MBL fold metallo-hydrolase</fullName>
    </submittedName>
</protein>
<sequence>MEVIKVLDDLYKFNHSIPNVPINFNQFLFLGNEPMLIHTGNHNMAKDLVPKLKEILGEKKLSYIFVSHFEGDECGGIDLILEQYPDAHTICSKTTSMQFNGFGFNYDLLIKNPDDTLEKDVYSLKFISYPSEMHLWEGLIVFDTKRNILFSSDLIINFDNIDEQIINSTIEAEINAITERQIPSPKALEIIKHVLSELPIKYIASGHGPFIKLHK</sequence>
<organism evidence="2 3">
    <name type="scientific">Clostridium paridis</name>
    <dbReference type="NCBI Taxonomy" id="2803863"/>
    <lineage>
        <taxon>Bacteria</taxon>
        <taxon>Bacillati</taxon>
        <taxon>Bacillota</taxon>
        <taxon>Clostridia</taxon>
        <taxon>Eubacteriales</taxon>
        <taxon>Clostridiaceae</taxon>
        <taxon>Clostridium</taxon>
    </lineage>
</organism>
<name>A0A937FEG7_9CLOT</name>
<dbReference type="AlphaFoldDB" id="A0A937FEG7"/>